<dbReference type="PRINTS" id="PR00038">
    <property type="entry name" value="HTHLUXR"/>
</dbReference>
<evidence type="ECO:0000256" key="2">
    <source>
        <dbReference type="ARBA" id="ARBA00023125"/>
    </source>
</evidence>
<dbReference type="PANTHER" id="PTHR44688:SF16">
    <property type="entry name" value="DNA-BINDING TRANSCRIPTIONAL ACTIVATOR DEVR_DOSR"/>
    <property type="match status" value="1"/>
</dbReference>
<keyword evidence="6" id="KW-1185">Reference proteome</keyword>
<dbReference type="CDD" id="cd06170">
    <property type="entry name" value="LuxR_C_like"/>
    <property type="match status" value="1"/>
</dbReference>
<dbReference type="InterPro" id="IPR016032">
    <property type="entry name" value="Sig_transdc_resp-reg_C-effctor"/>
</dbReference>
<dbReference type="AlphaFoldDB" id="A0A2U1EZJ8"/>
<protein>
    <submittedName>
        <fullName evidence="5">LuxR family transcriptional regulator</fullName>
    </submittedName>
</protein>
<evidence type="ECO:0000259" key="4">
    <source>
        <dbReference type="PROSITE" id="PS50043"/>
    </source>
</evidence>
<dbReference type="PROSITE" id="PS00622">
    <property type="entry name" value="HTH_LUXR_1"/>
    <property type="match status" value="1"/>
</dbReference>
<dbReference type="GO" id="GO:0003677">
    <property type="term" value="F:DNA binding"/>
    <property type="evidence" value="ECO:0007669"/>
    <property type="project" value="UniProtKB-KW"/>
</dbReference>
<dbReference type="SUPFAM" id="SSF48452">
    <property type="entry name" value="TPR-like"/>
    <property type="match status" value="1"/>
</dbReference>
<name>A0A2U1EZJ8_9PSEU</name>
<evidence type="ECO:0000256" key="1">
    <source>
        <dbReference type="ARBA" id="ARBA00023015"/>
    </source>
</evidence>
<keyword evidence="2" id="KW-0238">DNA-binding</keyword>
<dbReference type="InterPro" id="IPR011990">
    <property type="entry name" value="TPR-like_helical_dom_sf"/>
</dbReference>
<dbReference type="Pfam" id="PF00196">
    <property type="entry name" value="GerE"/>
    <property type="match status" value="1"/>
</dbReference>
<keyword evidence="3" id="KW-0804">Transcription</keyword>
<dbReference type="InterPro" id="IPR000792">
    <property type="entry name" value="Tscrpt_reg_LuxR_C"/>
</dbReference>
<sequence length="565" mass="60807">MSTAEGDRTVTSRHTVLVEQDARARAHRSCRERAWRAACAEFAAAERSTELAAGDLETWAVASYLIGRFDAAYRAWASAHHAWSEAGEPGRSVRCAFWQGLTLVLRGEHARGGGWFARAARVLEHCPPDAPEHAYLRLPAALQTLEGGDAETALRVFVEAGALGDASGDRDLATLGRLGQGQALVALGEVGRGTAMLDEAMLAVVDDEVTPLAAGLVYCAVIITCQRAFDLQRAQRWTTALSAWCAEQQGIKPYRGQCLVHRSQLLQLRGEWAEAMAEIRAACTHLADLPGDAAQGMAFYQLAELQRVRGAFGEAEDAYREAHRWAHPVQPGMALLRLAQGRVGDAMAALRRALEDDLVPAERVRVLAAFVEVAVAAGEPAEARRAVADLDGLAARFASPHLEAIHDHARGQMLLADGDAAGALRPLGSARRTWQQLDAPDEAARSAAHLGAAYRSLGDHDSAVLEWDTARRRFTEVGAVTDLARLDELCGTPGRHPGGLTAREVEVLVHVAAGRTNRQVAAALVVSEHTVRRHVHNIFAKLGVASRAEATAWAYQEGVVSTRRG</sequence>
<proteinExistence type="predicted"/>
<dbReference type="GO" id="GO:0006355">
    <property type="term" value="P:regulation of DNA-templated transcription"/>
    <property type="evidence" value="ECO:0007669"/>
    <property type="project" value="InterPro"/>
</dbReference>
<dbReference type="Gene3D" id="1.25.40.10">
    <property type="entry name" value="Tetratricopeptide repeat domain"/>
    <property type="match status" value="1"/>
</dbReference>
<gene>
    <name evidence="5" type="ORF">C8D89_11547</name>
</gene>
<evidence type="ECO:0000313" key="6">
    <source>
        <dbReference type="Proteomes" id="UP000245639"/>
    </source>
</evidence>
<accession>A0A2U1EZJ8</accession>
<dbReference type="PANTHER" id="PTHR44688">
    <property type="entry name" value="DNA-BINDING TRANSCRIPTIONAL ACTIVATOR DEVR_DOSR"/>
    <property type="match status" value="1"/>
</dbReference>
<dbReference type="EMBL" id="QEKW01000015">
    <property type="protein sequence ID" value="PVZ05342.1"/>
    <property type="molecule type" value="Genomic_DNA"/>
</dbReference>
<dbReference type="SUPFAM" id="SSF46894">
    <property type="entry name" value="C-terminal effector domain of the bipartite response regulators"/>
    <property type="match status" value="1"/>
</dbReference>
<feature type="domain" description="HTH luxR-type" evidence="4">
    <location>
        <begin position="493"/>
        <end position="558"/>
    </location>
</feature>
<organism evidence="5 6">
    <name type="scientific">Actinomycetospora cinnamomea</name>
    <dbReference type="NCBI Taxonomy" id="663609"/>
    <lineage>
        <taxon>Bacteria</taxon>
        <taxon>Bacillati</taxon>
        <taxon>Actinomycetota</taxon>
        <taxon>Actinomycetes</taxon>
        <taxon>Pseudonocardiales</taxon>
        <taxon>Pseudonocardiaceae</taxon>
        <taxon>Actinomycetospora</taxon>
    </lineage>
</organism>
<dbReference type="PROSITE" id="PS50043">
    <property type="entry name" value="HTH_LUXR_2"/>
    <property type="match status" value="1"/>
</dbReference>
<reference evidence="5 6" key="1">
    <citation type="submission" date="2018-04" db="EMBL/GenBank/DDBJ databases">
        <title>Genomic Encyclopedia of Type Strains, Phase IV (KMG-IV): sequencing the most valuable type-strain genomes for metagenomic binning, comparative biology and taxonomic classification.</title>
        <authorList>
            <person name="Goeker M."/>
        </authorList>
    </citation>
    <scope>NUCLEOTIDE SEQUENCE [LARGE SCALE GENOMIC DNA]</scope>
    <source>
        <strain evidence="5 6">DSM 45771</strain>
    </source>
</reference>
<dbReference type="SMART" id="SM00421">
    <property type="entry name" value="HTH_LUXR"/>
    <property type="match status" value="1"/>
</dbReference>
<evidence type="ECO:0000313" key="5">
    <source>
        <dbReference type="EMBL" id="PVZ05342.1"/>
    </source>
</evidence>
<dbReference type="Proteomes" id="UP000245639">
    <property type="component" value="Unassembled WGS sequence"/>
</dbReference>
<evidence type="ECO:0000256" key="3">
    <source>
        <dbReference type="ARBA" id="ARBA00023163"/>
    </source>
</evidence>
<keyword evidence="1" id="KW-0805">Transcription regulation</keyword>
<comment type="caution">
    <text evidence="5">The sequence shown here is derived from an EMBL/GenBank/DDBJ whole genome shotgun (WGS) entry which is preliminary data.</text>
</comment>
<dbReference type="Gene3D" id="1.10.10.10">
    <property type="entry name" value="Winged helix-like DNA-binding domain superfamily/Winged helix DNA-binding domain"/>
    <property type="match status" value="1"/>
</dbReference>
<dbReference type="InterPro" id="IPR036388">
    <property type="entry name" value="WH-like_DNA-bd_sf"/>
</dbReference>